<dbReference type="SMART" id="SM00460">
    <property type="entry name" value="TGc"/>
    <property type="match status" value="1"/>
</dbReference>
<feature type="transmembrane region" description="Helical" evidence="1">
    <location>
        <begin position="38"/>
        <end position="55"/>
    </location>
</feature>
<name>A0A1U6JFZ2_9CLOT</name>
<dbReference type="GeneID" id="66301941"/>
<dbReference type="Pfam" id="PF01841">
    <property type="entry name" value="Transglut_core"/>
    <property type="match status" value="1"/>
</dbReference>
<evidence type="ECO:0000256" key="1">
    <source>
        <dbReference type="SAM" id="Phobius"/>
    </source>
</evidence>
<keyword evidence="1" id="KW-0812">Transmembrane</keyword>
<accession>A0A1U6JFZ2</accession>
<organism evidence="3 4">
    <name type="scientific">Clostridium chauvoei JF4335</name>
    <dbReference type="NCBI Taxonomy" id="1351755"/>
    <lineage>
        <taxon>Bacteria</taxon>
        <taxon>Bacillati</taxon>
        <taxon>Bacillota</taxon>
        <taxon>Clostridia</taxon>
        <taxon>Eubacteriales</taxon>
        <taxon>Clostridiaceae</taxon>
        <taxon>Clostridium</taxon>
    </lineage>
</organism>
<dbReference type="SUPFAM" id="SSF54001">
    <property type="entry name" value="Cysteine proteinases"/>
    <property type="match status" value="1"/>
</dbReference>
<dbReference type="OrthoDB" id="1817605at2"/>
<evidence type="ECO:0000313" key="4">
    <source>
        <dbReference type="Proteomes" id="UP000190476"/>
    </source>
</evidence>
<sequence>MSTYLSYGLCLLIMIWAVKGSTITSFQERDAKYALNRLIYYFSIFISLLVIILNLDKLIIKILEIGNKEILKNFNVNLFNIICLAICFFLIQFLIYQSLKFLCRPFIGGYSKVLKGGKLKTLAFSTVFGMLKGFVIILIVFIAIVTFNNTITRGTKITIFDNLKAYARLEGLISINKPVLSNNDVSNYSVGNSNFIIYYNGVTLEEGIKSTEKIDNKALELTYDAKSDREIAKNIYSWIGSNIEYDVYKAEKALNNEGKYKSGAIEAFESRTGICFDYACLYVAMARKVGLKVRLITGQGFDGKSFGPHAWNEVYLSDEDKWIKVDSTFYKSGDYFDTEGFDKEHIKESVAGEW</sequence>
<dbReference type="STRING" id="1351755.CCH01_16150"/>
<keyword evidence="1" id="KW-0472">Membrane</keyword>
<feature type="domain" description="Transglutaminase-like" evidence="2">
    <location>
        <begin position="267"/>
        <end position="329"/>
    </location>
</feature>
<feature type="transmembrane region" description="Helical" evidence="1">
    <location>
        <begin position="122"/>
        <end position="147"/>
    </location>
</feature>
<evidence type="ECO:0000259" key="2">
    <source>
        <dbReference type="SMART" id="SM00460"/>
    </source>
</evidence>
<protein>
    <submittedName>
        <fullName evidence="3">Putative Transglutaminase domain protein</fullName>
    </submittedName>
</protein>
<dbReference type="Gene3D" id="3.10.620.30">
    <property type="match status" value="1"/>
</dbReference>
<dbReference type="RefSeq" id="WP_079481439.1">
    <property type="nucleotide sequence ID" value="NZ_CBML010000006.1"/>
</dbReference>
<dbReference type="Proteomes" id="UP000190476">
    <property type="component" value="Chromosome I"/>
</dbReference>
<dbReference type="EMBL" id="LT799839">
    <property type="protein sequence ID" value="SLK19215.1"/>
    <property type="molecule type" value="Genomic_DNA"/>
</dbReference>
<reference evidence="4" key="1">
    <citation type="submission" date="2017-03" db="EMBL/GenBank/DDBJ databases">
        <authorList>
            <person name="Falquet L."/>
            <person name="Falquet L."/>
        </authorList>
    </citation>
    <scope>NUCLEOTIDE SEQUENCE [LARGE SCALE GENOMIC DNA]</scope>
</reference>
<dbReference type="PANTHER" id="PTHR33490">
    <property type="entry name" value="BLR5614 PROTEIN-RELATED"/>
    <property type="match status" value="1"/>
</dbReference>
<dbReference type="InterPro" id="IPR038765">
    <property type="entry name" value="Papain-like_cys_pep_sf"/>
</dbReference>
<dbReference type="InterPro" id="IPR002931">
    <property type="entry name" value="Transglutaminase-like"/>
</dbReference>
<dbReference type="PANTHER" id="PTHR33490:SF3">
    <property type="entry name" value="CONSERVED INTEGRAL MEMBRANE PROTEIN"/>
    <property type="match status" value="1"/>
</dbReference>
<gene>
    <name evidence="3" type="ORF">CCH01_16150</name>
</gene>
<evidence type="ECO:0000313" key="3">
    <source>
        <dbReference type="EMBL" id="SLK19215.1"/>
    </source>
</evidence>
<keyword evidence="4" id="KW-1185">Reference proteome</keyword>
<feature type="transmembrane region" description="Helical" evidence="1">
    <location>
        <begin position="6"/>
        <end position="26"/>
    </location>
</feature>
<keyword evidence="1" id="KW-1133">Transmembrane helix</keyword>
<dbReference type="AlphaFoldDB" id="A0A1U6JFZ2"/>
<proteinExistence type="predicted"/>
<feature type="transmembrane region" description="Helical" evidence="1">
    <location>
        <begin position="75"/>
        <end position="96"/>
    </location>
</feature>